<proteinExistence type="inferred from homology"/>
<accession>A0A8S1HB70</accession>
<keyword evidence="6" id="KW-0812">Transmembrane</keyword>
<dbReference type="InterPro" id="IPR036188">
    <property type="entry name" value="FAD/NAD-bd_sf"/>
</dbReference>
<keyword evidence="3 5" id="KW-0274">FAD</keyword>
<dbReference type="Proteomes" id="UP000835052">
    <property type="component" value="Unassembled WGS sequence"/>
</dbReference>
<evidence type="ECO:0000313" key="8">
    <source>
        <dbReference type="Proteomes" id="UP000835052"/>
    </source>
</evidence>
<comment type="similarity">
    <text evidence="1 5">Belongs to the FMO family.</text>
</comment>
<evidence type="ECO:0000256" key="2">
    <source>
        <dbReference type="ARBA" id="ARBA00022630"/>
    </source>
</evidence>
<dbReference type="PANTHER" id="PTHR23023">
    <property type="entry name" value="DIMETHYLANILINE MONOOXYGENASE"/>
    <property type="match status" value="1"/>
</dbReference>
<dbReference type="EC" id="1.-.-.-" evidence="5"/>
<organism evidence="7 8">
    <name type="scientific">Caenorhabditis auriculariae</name>
    <dbReference type="NCBI Taxonomy" id="2777116"/>
    <lineage>
        <taxon>Eukaryota</taxon>
        <taxon>Metazoa</taxon>
        <taxon>Ecdysozoa</taxon>
        <taxon>Nematoda</taxon>
        <taxon>Chromadorea</taxon>
        <taxon>Rhabditida</taxon>
        <taxon>Rhabditina</taxon>
        <taxon>Rhabditomorpha</taxon>
        <taxon>Rhabditoidea</taxon>
        <taxon>Rhabditidae</taxon>
        <taxon>Peloderinae</taxon>
        <taxon>Caenorhabditis</taxon>
    </lineage>
</organism>
<sequence>MQARWAARVFAGSVDLPQKEAMLEDMARKKAIMKRRYFESTKHTIQVDYMDYMDEIASIIGCQPPLKQYLFSDPKFAMRLIMGPNVPYVYRLVGPNAWDGAEQAVREVPYRVKKPLKNRQCRTRKHKKRGTTDEYFRFASQKWIATWLAILFASGFAFYCSAVSAIPSFFYLISLFIFFSLYAFLLLWFDLQYDMSTCI</sequence>
<protein>
    <recommendedName>
        <fullName evidence="5">Flavin-containing monooxygenase</fullName>
        <ecNumber evidence="5">1.-.-.-</ecNumber>
    </recommendedName>
</protein>
<dbReference type="SUPFAM" id="SSF51905">
    <property type="entry name" value="FAD/NAD(P)-binding domain"/>
    <property type="match status" value="1"/>
</dbReference>
<dbReference type="GO" id="GO:0050661">
    <property type="term" value="F:NADP binding"/>
    <property type="evidence" value="ECO:0007669"/>
    <property type="project" value="InterPro"/>
</dbReference>
<evidence type="ECO:0000256" key="1">
    <source>
        <dbReference type="ARBA" id="ARBA00009183"/>
    </source>
</evidence>
<keyword evidence="2 5" id="KW-0285">Flavoprotein</keyword>
<comment type="cofactor">
    <cofactor evidence="5">
        <name>FAD</name>
        <dbReference type="ChEBI" id="CHEBI:57692"/>
    </cofactor>
</comment>
<evidence type="ECO:0000313" key="7">
    <source>
        <dbReference type="EMBL" id="CAD6192435.1"/>
    </source>
</evidence>
<dbReference type="InterPro" id="IPR050346">
    <property type="entry name" value="FMO-like"/>
</dbReference>
<feature type="transmembrane region" description="Helical" evidence="6">
    <location>
        <begin position="144"/>
        <end position="164"/>
    </location>
</feature>
<comment type="caution">
    <text evidence="7">The sequence shown here is derived from an EMBL/GenBank/DDBJ whole genome shotgun (WGS) entry which is preliminary data.</text>
</comment>
<evidence type="ECO:0000256" key="6">
    <source>
        <dbReference type="SAM" id="Phobius"/>
    </source>
</evidence>
<evidence type="ECO:0000256" key="4">
    <source>
        <dbReference type="ARBA" id="ARBA00023002"/>
    </source>
</evidence>
<dbReference type="GO" id="GO:0050660">
    <property type="term" value="F:flavin adenine dinucleotide binding"/>
    <property type="evidence" value="ECO:0007669"/>
    <property type="project" value="InterPro"/>
</dbReference>
<evidence type="ECO:0000256" key="3">
    <source>
        <dbReference type="ARBA" id="ARBA00022827"/>
    </source>
</evidence>
<reference evidence="7" key="1">
    <citation type="submission" date="2020-10" db="EMBL/GenBank/DDBJ databases">
        <authorList>
            <person name="Kikuchi T."/>
        </authorList>
    </citation>
    <scope>NUCLEOTIDE SEQUENCE</scope>
    <source>
        <strain evidence="7">NKZ352</strain>
    </source>
</reference>
<keyword evidence="6" id="KW-1133">Transmembrane helix</keyword>
<name>A0A8S1HB70_9PELO</name>
<dbReference type="Gene3D" id="3.50.50.60">
    <property type="entry name" value="FAD/NAD(P)-binding domain"/>
    <property type="match status" value="1"/>
</dbReference>
<dbReference type="OrthoDB" id="5862511at2759"/>
<dbReference type="EMBL" id="CAJGYM010000027">
    <property type="protein sequence ID" value="CAD6192435.1"/>
    <property type="molecule type" value="Genomic_DNA"/>
</dbReference>
<dbReference type="AlphaFoldDB" id="A0A8S1HB70"/>
<keyword evidence="5" id="KW-0503">Monooxygenase</keyword>
<keyword evidence="8" id="KW-1185">Reference proteome</keyword>
<dbReference type="InterPro" id="IPR020946">
    <property type="entry name" value="Flavin_mOase-like"/>
</dbReference>
<dbReference type="Pfam" id="PF00743">
    <property type="entry name" value="FMO-like"/>
    <property type="match status" value="1"/>
</dbReference>
<dbReference type="GO" id="GO:0004499">
    <property type="term" value="F:N,N-dimethylaniline monooxygenase activity"/>
    <property type="evidence" value="ECO:0007669"/>
    <property type="project" value="InterPro"/>
</dbReference>
<gene>
    <name evidence="7" type="ORF">CAUJ_LOCUS8354</name>
</gene>
<evidence type="ECO:0000256" key="5">
    <source>
        <dbReference type="RuleBase" id="RU361177"/>
    </source>
</evidence>
<keyword evidence="4 5" id="KW-0560">Oxidoreductase</keyword>
<feature type="transmembrane region" description="Helical" evidence="6">
    <location>
        <begin position="170"/>
        <end position="189"/>
    </location>
</feature>
<keyword evidence="6" id="KW-0472">Membrane</keyword>